<dbReference type="InterPro" id="IPR036875">
    <property type="entry name" value="Znf_CCHC_sf"/>
</dbReference>
<accession>A0A6L2KWJ7</accession>
<organism evidence="3">
    <name type="scientific">Tanacetum cinerariifolium</name>
    <name type="common">Dalmatian daisy</name>
    <name type="synonym">Chrysanthemum cinerariifolium</name>
    <dbReference type="NCBI Taxonomy" id="118510"/>
    <lineage>
        <taxon>Eukaryota</taxon>
        <taxon>Viridiplantae</taxon>
        <taxon>Streptophyta</taxon>
        <taxon>Embryophyta</taxon>
        <taxon>Tracheophyta</taxon>
        <taxon>Spermatophyta</taxon>
        <taxon>Magnoliopsida</taxon>
        <taxon>eudicotyledons</taxon>
        <taxon>Gunneridae</taxon>
        <taxon>Pentapetalae</taxon>
        <taxon>asterids</taxon>
        <taxon>campanulids</taxon>
        <taxon>Asterales</taxon>
        <taxon>Asteraceae</taxon>
        <taxon>Asteroideae</taxon>
        <taxon>Anthemideae</taxon>
        <taxon>Anthemidinae</taxon>
        <taxon>Tanacetum</taxon>
    </lineage>
</organism>
<feature type="region of interest" description="Disordered" evidence="1">
    <location>
        <begin position="729"/>
        <end position="766"/>
    </location>
</feature>
<protein>
    <submittedName>
        <fullName evidence="3">Putative ribonuclease H-like domain-containing protein</fullName>
    </submittedName>
</protein>
<dbReference type="SUPFAM" id="SSF57756">
    <property type="entry name" value="Retrovirus zinc finger-like domains"/>
    <property type="match status" value="1"/>
</dbReference>
<dbReference type="GO" id="GO:0008270">
    <property type="term" value="F:zinc ion binding"/>
    <property type="evidence" value="ECO:0007669"/>
    <property type="project" value="InterPro"/>
</dbReference>
<dbReference type="InterPro" id="IPR013103">
    <property type="entry name" value="RVT_2"/>
</dbReference>
<comment type="caution">
    <text evidence="3">The sequence shown here is derived from an EMBL/GenBank/DDBJ whole genome shotgun (WGS) entry which is preliminary data.</text>
</comment>
<evidence type="ECO:0000259" key="2">
    <source>
        <dbReference type="Pfam" id="PF07727"/>
    </source>
</evidence>
<name>A0A6L2KWJ7_TANCI</name>
<feature type="compositionally biased region" description="Basic and acidic residues" evidence="1">
    <location>
        <begin position="747"/>
        <end position="766"/>
    </location>
</feature>
<sequence>MRLPRSLANHGTFLPSGLVQYTTTRLKVTHHVPCHGCTRSSTTQFYKEREAEVLIVGYEHVVMNCGSAENRYLHSPLMFPAFKQLAIKWWDEYGFVIHPDLVGLTCKSPVAPATAEQKLAKKNELKARAIEKWFGGNTETKKVQKTLLKQQYKNFTGSHSESLDQIHDRLQKLVNQLEIHGVSLSQEDVNLKFLQSHPSEWKTHTLIWRNKADLKEQSLNDLFNSLKIYEAEVKHSSSTVSAAASVSVVCAKMLLSSLPNVDSLSNVVIYSFFASQSTSPQLDNKYLKQIDVDDLEEIDLRWQMAMLTMRARRFLQKTCKNLRANGPTSMGFHMSKVECYNYHRKGHFVRECRSPKDSRRNCVVEPQRRTIPEEPANYALMAFSSSSSSFDNEVPSCTKAYSKAYAQLHSQYDKLTDDFRKFQFDVISYQTGSQINEKTSLGYNSQVFTRAMFDYDDYLSSKSDKSWPPSSLYDRFQPSDGYHAVPPPYTGTFMPPKPYLVFNISPTAVETDHPAFTVQLSPTKPEQDLSHTNRPIAPIIEDWVSDSEDEFETKAPQIVPSFVQSSKQVKSHRHSVQHVETSIPAATLKPYLLNLSQSKPVSITAVRPVSAVVPKIKVTRPRHTKAIVTKTNSPIIRHITRSHSPKTSNLPPRVTAVTTLVVSVAQGSGPTWLFDIDSLTRTMNYQPVTIGNQTNLSTGFQDKFVAEKEGEKMDQQYVLFSEWSSGSINHQNNDGDAAFDVKGPNFDAKKPDSAQLRKQDDKTEKEAKGVITNTFSDVGPSNAAASPTYGKSSFTNASKLLDDPDMPELEDITYSDDEDNVGAETDFNNLESSITVSPIPTIRVHKDHPLSQIIGDLSSTTQTSMKKVVKYQGGLSHMFNDDFHTCMFACFLSQEEPKREQSKTCRIRTHTGGGIDYEEVFAPVARIEAIRLFLAYASFMGFIVYQMDVKSAFLYGTIEEEVYLCQPLGFEDPDHPDKVYKVVKALF</sequence>
<gene>
    <name evidence="3" type="ORF">Tci_025826</name>
</gene>
<feature type="domain" description="Reverse transcriptase Ty1/copia-type" evidence="2">
    <location>
        <begin position="914"/>
        <end position="987"/>
    </location>
</feature>
<reference evidence="3" key="1">
    <citation type="journal article" date="2019" name="Sci. Rep.">
        <title>Draft genome of Tanacetum cinerariifolium, the natural source of mosquito coil.</title>
        <authorList>
            <person name="Yamashiro T."/>
            <person name="Shiraishi A."/>
            <person name="Satake H."/>
            <person name="Nakayama K."/>
        </authorList>
    </citation>
    <scope>NUCLEOTIDE SEQUENCE</scope>
</reference>
<evidence type="ECO:0000256" key="1">
    <source>
        <dbReference type="SAM" id="MobiDB-lite"/>
    </source>
</evidence>
<evidence type="ECO:0000313" key="3">
    <source>
        <dbReference type="EMBL" id="GEU53848.1"/>
    </source>
</evidence>
<proteinExistence type="predicted"/>
<dbReference type="Pfam" id="PF07727">
    <property type="entry name" value="RVT_2"/>
    <property type="match status" value="1"/>
</dbReference>
<dbReference type="AlphaFoldDB" id="A0A6L2KWJ7"/>
<dbReference type="EMBL" id="BKCJ010003238">
    <property type="protein sequence ID" value="GEU53848.1"/>
    <property type="molecule type" value="Genomic_DNA"/>
</dbReference>
<dbReference type="Pfam" id="PF14223">
    <property type="entry name" value="Retrotran_gag_2"/>
    <property type="match status" value="1"/>
</dbReference>
<dbReference type="GO" id="GO:0003676">
    <property type="term" value="F:nucleic acid binding"/>
    <property type="evidence" value="ECO:0007669"/>
    <property type="project" value="InterPro"/>
</dbReference>